<feature type="chain" id="PRO_5025514103" evidence="1">
    <location>
        <begin position="19"/>
        <end position="314"/>
    </location>
</feature>
<feature type="signal peptide" evidence="1">
    <location>
        <begin position="1"/>
        <end position="18"/>
    </location>
</feature>
<proteinExistence type="predicted"/>
<evidence type="ECO:0000313" key="2">
    <source>
        <dbReference type="EMBL" id="NDV61517.1"/>
    </source>
</evidence>
<keyword evidence="3" id="KW-1185">Reference proteome</keyword>
<dbReference type="RefSeq" id="WP_163962529.1">
    <property type="nucleotide sequence ID" value="NZ_JAAGNX010000001.1"/>
</dbReference>
<protein>
    <submittedName>
        <fullName evidence="2">Carboxypeptidase regulatory-like domain-containing protein</fullName>
    </submittedName>
</protein>
<evidence type="ECO:0000313" key="3">
    <source>
        <dbReference type="Proteomes" id="UP000478417"/>
    </source>
</evidence>
<keyword evidence="1" id="KW-0732">Signal</keyword>
<dbReference type="Proteomes" id="UP000478417">
    <property type="component" value="Unassembled WGS sequence"/>
</dbReference>
<gene>
    <name evidence="2" type="ORF">G0Q06_03540</name>
</gene>
<keyword evidence="2" id="KW-0645">Protease</keyword>
<dbReference type="InterPro" id="IPR008969">
    <property type="entry name" value="CarboxyPept-like_regulatory"/>
</dbReference>
<dbReference type="AlphaFoldDB" id="A0A6B2M0G6"/>
<evidence type="ECO:0000256" key="1">
    <source>
        <dbReference type="SAM" id="SignalP"/>
    </source>
</evidence>
<sequence>MKIPILFTTILAHMVLVAQSPSNLPSLELTTVTFTVVDPAGQPVEGARIEASRYGPGNAEGKTDESGRVSLQLSKGRSLTVYVSKDGYYKTGGELFRGGLYKGPERKLIPREIADAYTIELKPVLDPVFMQHRRIRGNAPAVDRPVGFDLRVGDWVGPLGKGVTEDMFFHFHDVYVDGETFAGTMTITFPNEGDGIQAFQAARPFSMEFGSNLAPPNSAPLDGYEARLSYSMAHQEGDPYQSYQEKDRNYILRTRTKMDASGRILEACYGWIQGEIEFDPRGDEGPELVFSYFFNPDTDPDARSLEYNLHRPRK</sequence>
<dbReference type="GO" id="GO:0004180">
    <property type="term" value="F:carboxypeptidase activity"/>
    <property type="evidence" value="ECO:0007669"/>
    <property type="project" value="UniProtKB-KW"/>
</dbReference>
<reference evidence="2 3" key="1">
    <citation type="submission" date="2020-02" db="EMBL/GenBank/DDBJ databases">
        <title>Albibacoteraceae fam. nov., the first described family within the subdivision 4 Verrucomicrobia.</title>
        <authorList>
            <person name="Xi F."/>
        </authorList>
    </citation>
    <scope>NUCLEOTIDE SEQUENCE [LARGE SCALE GENOMIC DNA]</scope>
    <source>
        <strain evidence="2 3">CK1056</strain>
    </source>
</reference>
<dbReference type="SUPFAM" id="SSF49464">
    <property type="entry name" value="Carboxypeptidase regulatory domain-like"/>
    <property type="match status" value="1"/>
</dbReference>
<organism evidence="2 3">
    <name type="scientific">Oceanipulchritudo coccoides</name>
    <dbReference type="NCBI Taxonomy" id="2706888"/>
    <lineage>
        <taxon>Bacteria</taxon>
        <taxon>Pseudomonadati</taxon>
        <taxon>Verrucomicrobiota</taxon>
        <taxon>Opitutia</taxon>
        <taxon>Puniceicoccales</taxon>
        <taxon>Oceanipulchritudinaceae</taxon>
        <taxon>Oceanipulchritudo</taxon>
    </lineage>
</organism>
<dbReference type="EMBL" id="JAAGNX010000001">
    <property type="protein sequence ID" value="NDV61517.1"/>
    <property type="molecule type" value="Genomic_DNA"/>
</dbReference>
<name>A0A6B2M0G6_9BACT</name>
<keyword evidence="2" id="KW-0121">Carboxypeptidase</keyword>
<keyword evidence="2" id="KW-0378">Hydrolase</keyword>
<accession>A0A6B2M0G6</accession>
<dbReference type="Gene3D" id="2.60.40.1120">
    <property type="entry name" value="Carboxypeptidase-like, regulatory domain"/>
    <property type="match status" value="1"/>
</dbReference>
<comment type="caution">
    <text evidence="2">The sequence shown here is derived from an EMBL/GenBank/DDBJ whole genome shotgun (WGS) entry which is preliminary data.</text>
</comment>